<evidence type="ECO:0000256" key="4">
    <source>
        <dbReference type="ARBA" id="ARBA00022679"/>
    </source>
</evidence>
<protein>
    <recommendedName>
        <fullName evidence="3 10">Gluconokinase</fullName>
        <ecNumber evidence="3 10">2.7.1.12</ecNumber>
    </recommendedName>
</protein>
<dbReference type="FunFam" id="3.40.50.300:FF:000522">
    <property type="entry name" value="Gluconokinase"/>
    <property type="match status" value="1"/>
</dbReference>
<dbReference type="EMBL" id="LVZK01000001">
    <property type="protein sequence ID" value="OAP85914.1"/>
    <property type="molecule type" value="Genomic_DNA"/>
</dbReference>
<dbReference type="InterPro" id="IPR006001">
    <property type="entry name" value="Therm_gnt_kin"/>
</dbReference>
<comment type="pathway">
    <text evidence="1">Carbohydrate acid metabolism.</text>
</comment>
<keyword evidence="12" id="KW-1185">Reference proteome</keyword>
<dbReference type="InterPro" id="IPR027417">
    <property type="entry name" value="P-loop_NTPase"/>
</dbReference>
<keyword evidence="5 10" id="KW-0547">Nucleotide-binding</keyword>
<evidence type="ECO:0000256" key="2">
    <source>
        <dbReference type="ARBA" id="ARBA00008420"/>
    </source>
</evidence>
<dbReference type="Proteomes" id="UP000078368">
    <property type="component" value="Unassembled WGS sequence"/>
</dbReference>
<keyword evidence="6 10" id="KW-0418">Kinase</keyword>
<evidence type="ECO:0000313" key="11">
    <source>
        <dbReference type="EMBL" id="OAP85914.1"/>
    </source>
</evidence>
<keyword evidence="4 10" id="KW-0808">Transferase</keyword>
<comment type="caution">
    <text evidence="11">The sequence shown here is derived from an EMBL/GenBank/DDBJ whole genome shotgun (WGS) entry which is preliminary data.</text>
</comment>
<dbReference type="PANTHER" id="PTHR43442:SF3">
    <property type="entry name" value="GLUCONOKINASE-RELATED"/>
    <property type="match status" value="1"/>
</dbReference>
<evidence type="ECO:0000256" key="1">
    <source>
        <dbReference type="ARBA" id="ARBA00004761"/>
    </source>
</evidence>
<comment type="similarity">
    <text evidence="2 10">Belongs to the gluconokinase GntK/GntV family.</text>
</comment>
<dbReference type="NCBIfam" id="TIGR01313">
    <property type="entry name" value="therm_gnt_kin"/>
    <property type="match status" value="1"/>
</dbReference>
<dbReference type="OrthoDB" id="9795716at2"/>
<name>A0A179B4F6_9ACTO</name>
<proteinExistence type="inferred from homology"/>
<dbReference type="GO" id="GO:0005737">
    <property type="term" value="C:cytoplasm"/>
    <property type="evidence" value="ECO:0007669"/>
    <property type="project" value="TreeGrafter"/>
</dbReference>
<dbReference type="AlphaFoldDB" id="A0A179B4F6"/>
<evidence type="ECO:0000256" key="9">
    <source>
        <dbReference type="ARBA" id="ARBA00048090"/>
    </source>
</evidence>
<evidence type="ECO:0000256" key="10">
    <source>
        <dbReference type="RuleBase" id="RU363066"/>
    </source>
</evidence>
<evidence type="ECO:0000313" key="12">
    <source>
        <dbReference type="Proteomes" id="UP000078368"/>
    </source>
</evidence>
<dbReference type="STRING" id="1823756.A4H34_01600"/>
<dbReference type="RefSeq" id="WP_009198203.1">
    <property type="nucleotide sequence ID" value="NZ_LVZK01000001.1"/>
</dbReference>
<dbReference type="GO" id="GO:0019521">
    <property type="term" value="P:D-gluconate metabolic process"/>
    <property type="evidence" value="ECO:0007669"/>
    <property type="project" value="UniProtKB-KW"/>
</dbReference>
<comment type="catalytic activity">
    <reaction evidence="9 10">
        <text>D-gluconate + ATP = 6-phospho-D-gluconate + ADP + H(+)</text>
        <dbReference type="Rhea" id="RHEA:19433"/>
        <dbReference type="ChEBI" id="CHEBI:15378"/>
        <dbReference type="ChEBI" id="CHEBI:18391"/>
        <dbReference type="ChEBI" id="CHEBI:30616"/>
        <dbReference type="ChEBI" id="CHEBI:58759"/>
        <dbReference type="ChEBI" id="CHEBI:456216"/>
        <dbReference type="EC" id="2.7.1.12"/>
    </reaction>
</comment>
<dbReference type="CDD" id="cd02021">
    <property type="entry name" value="GntK"/>
    <property type="match status" value="1"/>
</dbReference>
<dbReference type="Gene3D" id="3.40.50.300">
    <property type="entry name" value="P-loop containing nucleotide triphosphate hydrolases"/>
    <property type="match status" value="1"/>
</dbReference>
<keyword evidence="8" id="KW-0311">Gluconate utilization</keyword>
<dbReference type="GO" id="GO:0005524">
    <property type="term" value="F:ATP binding"/>
    <property type="evidence" value="ECO:0007669"/>
    <property type="project" value="UniProtKB-KW"/>
</dbReference>
<organism evidence="11 12">
    <name type="scientific">Peptidiphaga gingivicola</name>
    <dbReference type="NCBI Taxonomy" id="2741497"/>
    <lineage>
        <taxon>Bacteria</taxon>
        <taxon>Bacillati</taxon>
        <taxon>Actinomycetota</taxon>
        <taxon>Actinomycetes</taxon>
        <taxon>Actinomycetales</taxon>
        <taxon>Actinomycetaceae</taxon>
        <taxon>Peptidiphaga</taxon>
    </lineage>
</organism>
<evidence type="ECO:0000256" key="8">
    <source>
        <dbReference type="ARBA" id="ARBA00023064"/>
    </source>
</evidence>
<dbReference type="Pfam" id="PF13671">
    <property type="entry name" value="AAA_33"/>
    <property type="match status" value="1"/>
</dbReference>
<evidence type="ECO:0000256" key="7">
    <source>
        <dbReference type="ARBA" id="ARBA00022840"/>
    </source>
</evidence>
<gene>
    <name evidence="11" type="ORF">A4H34_01600</name>
</gene>
<reference evidence="11 12" key="1">
    <citation type="submission" date="2016-04" db="EMBL/GenBank/DDBJ databases">
        <title>Peptidophaga gingivicola gen. nov., sp. nov., isolated from human subgingival plaque.</title>
        <authorList>
            <person name="Beall C.J."/>
            <person name="Mokrzan E.M."/>
            <person name="Griffen A.L."/>
            <person name="Leys E.J."/>
        </authorList>
    </citation>
    <scope>NUCLEOTIDE SEQUENCE [LARGE SCALE GENOMIC DNA]</scope>
    <source>
        <strain evidence="11 12">BA112</strain>
    </source>
</reference>
<evidence type="ECO:0000256" key="6">
    <source>
        <dbReference type="ARBA" id="ARBA00022777"/>
    </source>
</evidence>
<accession>A0A179B4F6</accession>
<dbReference type="GO" id="GO:0046316">
    <property type="term" value="F:gluconokinase activity"/>
    <property type="evidence" value="ECO:0007669"/>
    <property type="project" value="UniProtKB-EC"/>
</dbReference>
<sequence>MSESDIPHLPAPPRAKGPVNIVVMGVAGSGKTTIGMMLAGKLGYVYAEGDEFHTQANRDKQASGLPLDDADRQPWLEAIRDWMRAENAVGHSTVVSCSALKRKYRDTLRENGARTVFAHVAPPKDLNAERMEKRRGHFMNPSLLSNQYATLERLEDDELGFVVDNPGTPEEVFVETYTRLADL</sequence>
<dbReference type="PANTHER" id="PTHR43442">
    <property type="entry name" value="GLUCONOKINASE-RELATED"/>
    <property type="match status" value="1"/>
</dbReference>
<dbReference type="SUPFAM" id="SSF52540">
    <property type="entry name" value="P-loop containing nucleoside triphosphate hydrolases"/>
    <property type="match status" value="1"/>
</dbReference>
<evidence type="ECO:0000256" key="3">
    <source>
        <dbReference type="ARBA" id="ARBA00012054"/>
    </source>
</evidence>
<evidence type="ECO:0000256" key="5">
    <source>
        <dbReference type="ARBA" id="ARBA00022741"/>
    </source>
</evidence>
<dbReference type="EC" id="2.7.1.12" evidence="3 10"/>
<keyword evidence="7 10" id="KW-0067">ATP-binding</keyword>